<evidence type="ECO:0000313" key="3">
    <source>
        <dbReference type="EMBL" id="KAF3847376.1"/>
    </source>
</evidence>
<protein>
    <recommendedName>
        <fullName evidence="2">C2H2-type domain-containing protein</fullName>
    </recommendedName>
</protein>
<evidence type="ECO:0000256" key="1">
    <source>
        <dbReference type="PROSITE-ProRule" id="PRU00042"/>
    </source>
</evidence>
<gene>
    <name evidence="3" type="ORF">F7725_020404</name>
</gene>
<keyword evidence="1" id="KW-0479">Metal-binding</keyword>
<sequence length="80" mass="8785">MFKTQMHLKTHQMAIHCSTCEKAFKTKHSLQAHQVVHLLRNRTNAPSAGRASGTPSRCSAIRAFTLGSIPSNARCVAKLL</sequence>
<evidence type="ECO:0000259" key="2">
    <source>
        <dbReference type="PROSITE" id="PS50157"/>
    </source>
</evidence>
<comment type="caution">
    <text evidence="3">The sequence shown here is derived from an EMBL/GenBank/DDBJ whole genome shotgun (WGS) entry which is preliminary data.</text>
</comment>
<dbReference type="SUPFAM" id="SSF57667">
    <property type="entry name" value="beta-beta-alpha zinc fingers"/>
    <property type="match status" value="1"/>
</dbReference>
<dbReference type="InterPro" id="IPR036236">
    <property type="entry name" value="Znf_C2H2_sf"/>
</dbReference>
<reference evidence="3 4" key="1">
    <citation type="submission" date="2020-03" db="EMBL/GenBank/DDBJ databases">
        <title>Dissostichus mawsoni Genome sequencing and assembly.</title>
        <authorList>
            <person name="Park H."/>
        </authorList>
    </citation>
    <scope>NUCLEOTIDE SEQUENCE [LARGE SCALE GENOMIC DNA]</scope>
    <source>
        <strain evidence="3">DM0001</strain>
        <tissue evidence="3">Muscle</tissue>
    </source>
</reference>
<dbReference type="EMBL" id="JAAKFY010000013">
    <property type="protein sequence ID" value="KAF3847376.1"/>
    <property type="molecule type" value="Genomic_DNA"/>
</dbReference>
<organism evidence="3 4">
    <name type="scientific">Dissostichus mawsoni</name>
    <name type="common">Antarctic cod</name>
    <dbReference type="NCBI Taxonomy" id="36200"/>
    <lineage>
        <taxon>Eukaryota</taxon>
        <taxon>Metazoa</taxon>
        <taxon>Chordata</taxon>
        <taxon>Craniata</taxon>
        <taxon>Vertebrata</taxon>
        <taxon>Euteleostomi</taxon>
        <taxon>Actinopterygii</taxon>
        <taxon>Neopterygii</taxon>
        <taxon>Teleostei</taxon>
        <taxon>Neoteleostei</taxon>
        <taxon>Acanthomorphata</taxon>
        <taxon>Eupercaria</taxon>
        <taxon>Perciformes</taxon>
        <taxon>Notothenioidei</taxon>
        <taxon>Nototheniidae</taxon>
        <taxon>Dissostichus</taxon>
    </lineage>
</organism>
<feature type="domain" description="C2H2-type" evidence="2">
    <location>
        <begin position="15"/>
        <end position="37"/>
    </location>
</feature>
<keyword evidence="1" id="KW-0862">Zinc</keyword>
<dbReference type="AlphaFoldDB" id="A0A7J5YD40"/>
<dbReference type="Pfam" id="PF00096">
    <property type="entry name" value="zf-C2H2"/>
    <property type="match status" value="1"/>
</dbReference>
<accession>A0A7J5YD40</accession>
<dbReference type="InterPro" id="IPR013087">
    <property type="entry name" value="Znf_C2H2_type"/>
</dbReference>
<evidence type="ECO:0000313" key="4">
    <source>
        <dbReference type="Proteomes" id="UP000518266"/>
    </source>
</evidence>
<dbReference type="PROSITE" id="PS00028">
    <property type="entry name" value="ZINC_FINGER_C2H2_1"/>
    <property type="match status" value="1"/>
</dbReference>
<proteinExistence type="predicted"/>
<dbReference type="PROSITE" id="PS50157">
    <property type="entry name" value="ZINC_FINGER_C2H2_2"/>
    <property type="match status" value="1"/>
</dbReference>
<name>A0A7J5YD40_DISMA</name>
<dbReference type="GO" id="GO:0008270">
    <property type="term" value="F:zinc ion binding"/>
    <property type="evidence" value="ECO:0007669"/>
    <property type="project" value="UniProtKB-KW"/>
</dbReference>
<dbReference type="Gene3D" id="3.30.160.60">
    <property type="entry name" value="Classic Zinc Finger"/>
    <property type="match status" value="1"/>
</dbReference>
<dbReference type="Proteomes" id="UP000518266">
    <property type="component" value="Unassembled WGS sequence"/>
</dbReference>
<keyword evidence="1" id="KW-0863">Zinc-finger</keyword>
<keyword evidence="4" id="KW-1185">Reference proteome</keyword>